<gene>
    <name evidence="5" type="ORF">GT409_04405</name>
</gene>
<dbReference type="GO" id="GO:0003700">
    <property type="term" value="F:DNA-binding transcription factor activity"/>
    <property type="evidence" value="ECO:0007669"/>
    <property type="project" value="TreeGrafter"/>
</dbReference>
<evidence type="ECO:0000313" key="6">
    <source>
        <dbReference type="Proteomes" id="UP000464954"/>
    </source>
</evidence>
<feature type="domain" description="HTH lacI-type" evidence="4">
    <location>
        <begin position="10"/>
        <end position="67"/>
    </location>
</feature>
<evidence type="ECO:0000259" key="4">
    <source>
        <dbReference type="PROSITE" id="PS50932"/>
    </source>
</evidence>
<reference evidence="5 6" key="1">
    <citation type="submission" date="2020-01" db="EMBL/GenBank/DDBJ databases">
        <title>Ponticoccus aerotolerans gen. nov., sp. nov., an anaerobic bacterium and proposal of Ponticoccusceae fam. nov., Ponticoccusles ord. nov. and Ponticoccuse classis nov. in the phylum Kiritimatiellaeota.</title>
        <authorList>
            <person name="Zhou L.Y."/>
            <person name="Du Z.J."/>
        </authorList>
    </citation>
    <scope>NUCLEOTIDE SEQUENCE [LARGE SCALE GENOMIC DNA]</scope>
    <source>
        <strain evidence="5 6">S-5007</strain>
    </source>
</reference>
<dbReference type="AlphaFoldDB" id="A0A6P1M1M6"/>
<dbReference type="Gene3D" id="3.40.50.2300">
    <property type="match status" value="2"/>
</dbReference>
<evidence type="ECO:0000256" key="1">
    <source>
        <dbReference type="ARBA" id="ARBA00023015"/>
    </source>
</evidence>
<dbReference type="SUPFAM" id="SSF53822">
    <property type="entry name" value="Periplasmic binding protein-like I"/>
    <property type="match status" value="1"/>
</dbReference>
<keyword evidence="1" id="KW-0805">Transcription regulation</keyword>
<accession>A0A6P1M1M6</accession>
<dbReference type="InterPro" id="IPR028082">
    <property type="entry name" value="Peripla_BP_I"/>
</dbReference>
<evidence type="ECO:0000256" key="3">
    <source>
        <dbReference type="ARBA" id="ARBA00023163"/>
    </source>
</evidence>
<keyword evidence="3" id="KW-0804">Transcription</keyword>
<dbReference type="KEGG" id="taer:GT409_04405"/>
<dbReference type="GO" id="GO:0000976">
    <property type="term" value="F:transcription cis-regulatory region binding"/>
    <property type="evidence" value="ECO:0007669"/>
    <property type="project" value="TreeGrafter"/>
</dbReference>
<dbReference type="Pfam" id="PF00356">
    <property type="entry name" value="LacI"/>
    <property type="match status" value="1"/>
</dbReference>
<protein>
    <submittedName>
        <fullName evidence="5">Substrate-binding domain-containing protein</fullName>
    </submittedName>
</protein>
<dbReference type="RefSeq" id="WP_160627317.1">
    <property type="nucleotide sequence ID" value="NZ_CP047593.1"/>
</dbReference>
<keyword evidence="2" id="KW-0238">DNA-binding</keyword>
<dbReference type="PANTHER" id="PTHR30146">
    <property type="entry name" value="LACI-RELATED TRANSCRIPTIONAL REPRESSOR"/>
    <property type="match status" value="1"/>
</dbReference>
<evidence type="ECO:0000313" key="5">
    <source>
        <dbReference type="EMBL" id="QHI68719.1"/>
    </source>
</evidence>
<dbReference type="CDD" id="cd06267">
    <property type="entry name" value="PBP1_LacI_sugar_binding-like"/>
    <property type="match status" value="1"/>
</dbReference>
<evidence type="ECO:0000256" key="2">
    <source>
        <dbReference type="ARBA" id="ARBA00023125"/>
    </source>
</evidence>
<dbReference type="InterPro" id="IPR010982">
    <property type="entry name" value="Lambda_DNA-bd_dom_sf"/>
</dbReference>
<dbReference type="SUPFAM" id="SSF47413">
    <property type="entry name" value="lambda repressor-like DNA-binding domains"/>
    <property type="match status" value="1"/>
</dbReference>
<dbReference type="CDD" id="cd01392">
    <property type="entry name" value="HTH_LacI"/>
    <property type="match status" value="1"/>
</dbReference>
<dbReference type="InterPro" id="IPR000843">
    <property type="entry name" value="HTH_LacI"/>
</dbReference>
<organism evidence="5 6">
    <name type="scientific">Tichowtungia aerotolerans</name>
    <dbReference type="NCBI Taxonomy" id="2697043"/>
    <lineage>
        <taxon>Bacteria</taxon>
        <taxon>Pseudomonadati</taxon>
        <taxon>Kiritimatiellota</taxon>
        <taxon>Tichowtungiia</taxon>
        <taxon>Tichowtungiales</taxon>
        <taxon>Tichowtungiaceae</taxon>
        <taxon>Tichowtungia</taxon>
    </lineage>
</organism>
<dbReference type="InterPro" id="IPR046335">
    <property type="entry name" value="LacI/GalR-like_sensor"/>
</dbReference>
<dbReference type="Pfam" id="PF13377">
    <property type="entry name" value="Peripla_BP_3"/>
    <property type="match status" value="1"/>
</dbReference>
<dbReference type="Gene3D" id="1.10.260.40">
    <property type="entry name" value="lambda repressor-like DNA-binding domains"/>
    <property type="match status" value="1"/>
</dbReference>
<sequence length="352" mass="39358">MKNSAKTKRTTIQDIATLCNINKATVSRILNNKTDQFPISEKTINKVKEAAQRLNYRPNRLAQATGSQRTNLIGLSFSGFNGLGETEALYESQMVSRFLAPILSTPRFSKYDLVVHSRDEQVEKPLTESEFKTDLFDGLLYLMPSETHLEFINIASEQFPIVVMGYTPKAEETVPCIDINNRKAAQKAVTHLIETGRKSILYLGSKYSKHMQFQIDRLDGYKDALRAHTLRPVSRLIHTVTCDETSVTDFFRNLPDLDKIDGLFCPDDELAAHSISALSKLGKKIPEDIAVVGFNNAPVSTLTNPSLTTIDIPAKKVAEAGLNLLLDIIEKKAPYQAGFHEIETKLIERQST</sequence>
<name>A0A6P1M1M6_9BACT</name>
<dbReference type="PANTHER" id="PTHR30146:SF109">
    <property type="entry name" value="HTH-TYPE TRANSCRIPTIONAL REGULATOR GALS"/>
    <property type="match status" value="1"/>
</dbReference>
<dbReference type="Proteomes" id="UP000464954">
    <property type="component" value="Chromosome"/>
</dbReference>
<dbReference type="PROSITE" id="PS50932">
    <property type="entry name" value="HTH_LACI_2"/>
    <property type="match status" value="1"/>
</dbReference>
<keyword evidence="6" id="KW-1185">Reference proteome</keyword>
<dbReference type="EMBL" id="CP047593">
    <property type="protein sequence ID" value="QHI68719.1"/>
    <property type="molecule type" value="Genomic_DNA"/>
</dbReference>
<proteinExistence type="predicted"/>
<dbReference type="SMART" id="SM00354">
    <property type="entry name" value="HTH_LACI"/>
    <property type="match status" value="1"/>
</dbReference>